<protein>
    <submittedName>
        <fullName evidence="1">Uncharacterized protein</fullName>
    </submittedName>
</protein>
<proteinExistence type="predicted"/>
<evidence type="ECO:0000313" key="1">
    <source>
        <dbReference type="EMBL" id="CAD8286993.1"/>
    </source>
</evidence>
<accession>A0A7R9V755</accession>
<sequence length="111" mass="11999">MFETFRAGAPTSSAGGAAVDKRLGGLQAGESDCALKPSFPRLALSFPVIWELSGALSSFPSRPERLALSLIVALDMYASFEQSLGHGTVLLLLRLQQRNVRRNNLRHVTST</sequence>
<reference evidence="1" key="1">
    <citation type="submission" date="2021-01" db="EMBL/GenBank/DDBJ databases">
        <authorList>
            <person name="Corre E."/>
            <person name="Pelletier E."/>
            <person name="Niang G."/>
            <person name="Scheremetjew M."/>
            <person name="Finn R."/>
            <person name="Kale V."/>
            <person name="Holt S."/>
            <person name="Cochrane G."/>
            <person name="Meng A."/>
            <person name="Brown T."/>
            <person name="Cohen L."/>
        </authorList>
    </citation>
    <scope>NUCLEOTIDE SEQUENCE</scope>
    <source>
        <strain evidence="1">CCMP219</strain>
    </source>
</reference>
<gene>
    <name evidence="1" type="ORF">CEUR00632_LOCUS7031</name>
</gene>
<organism evidence="1">
    <name type="scientific">Chlamydomonas euryale</name>
    <dbReference type="NCBI Taxonomy" id="1486919"/>
    <lineage>
        <taxon>Eukaryota</taxon>
        <taxon>Viridiplantae</taxon>
        <taxon>Chlorophyta</taxon>
        <taxon>core chlorophytes</taxon>
        <taxon>Chlorophyceae</taxon>
        <taxon>CS clade</taxon>
        <taxon>Chlamydomonadales</taxon>
        <taxon>Chlamydomonadaceae</taxon>
        <taxon>Chlamydomonas</taxon>
    </lineage>
</organism>
<dbReference type="AlphaFoldDB" id="A0A7R9V755"/>
<name>A0A7R9V755_9CHLO</name>
<dbReference type="EMBL" id="HBEC01015123">
    <property type="protein sequence ID" value="CAD8286993.1"/>
    <property type="molecule type" value="Transcribed_RNA"/>
</dbReference>